<sequence>MSLSPPLPPLRKEASDNTLRMLRATFSGEMDVKRSHSEGRLTATSEMPISSIVKKNALVTASVE</sequence>
<reference evidence="1" key="1">
    <citation type="submission" date="2014-12" db="EMBL/GenBank/DDBJ databases">
        <title>Genome Sequence of Valsa Canker Pathogens Uncovers a Specific Adaption of Colonization on Woody Bark.</title>
        <authorList>
            <person name="Yin Z."/>
            <person name="Liu H."/>
            <person name="Gao X."/>
            <person name="Li Z."/>
            <person name="Song N."/>
            <person name="Ke X."/>
            <person name="Dai Q."/>
            <person name="Wu Y."/>
            <person name="Sun Y."/>
            <person name="Xu J.-R."/>
            <person name="Kang Z.K."/>
            <person name="Wang L."/>
            <person name="Huang L."/>
        </authorList>
    </citation>
    <scope>NUCLEOTIDE SEQUENCE [LARGE SCALE GENOMIC DNA]</scope>
    <source>
        <strain evidence="1">03-8</strain>
    </source>
</reference>
<protein>
    <submittedName>
        <fullName evidence="1">Uncharacterized protein</fullName>
    </submittedName>
</protein>
<evidence type="ECO:0000313" key="1">
    <source>
        <dbReference type="EMBL" id="KUI68043.1"/>
    </source>
</evidence>
<evidence type="ECO:0000313" key="2">
    <source>
        <dbReference type="Proteomes" id="UP000078559"/>
    </source>
</evidence>
<keyword evidence="2" id="KW-1185">Reference proteome</keyword>
<dbReference type="Proteomes" id="UP000078559">
    <property type="component" value="Chromosome 3"/>
</dbReference>
<proteinExistence type="predicted"/>
<dbReference type="EMBL" id="CM003100">
    <property type="protein sequence ID" value="KUI68043.1"/>
    <property type="molecule type" value="Genomic_DNA"/>
</dbReference>
<organism evidence="1 2">
    <name type="scientific">Cytospora mali</name>
    <name type="common">Apple Valsa canker fungus</name>
    <name type="synonym">Valsa mali</name>
    <dbReference type="NCBI Taxonomy" id="578113"/>
    <lineage>
        <taxon>Eukaryota</taxon>
        <taxon>Fungi</taxon>
        <taxon>Dikarya</taxon>
        <taxon>Ascomycota</taxon>
        <taxon>Pezizomycotina</taxon>
        <taxon>Sordariomycetes</taxon>
        <taxon>Sordariomycetidae</taxon>
        <taxon>Diaporthales</taxon>
        <taxon>Cytosporaceae</taxon>
        <taxon>Cytospora</taxon>
    </lineage>
</organism>
<dbReference type="AlphaFoldDB" id="A0A194VVX6"/>
<gene>
    <name evidence="1" type="ORF">VM1G_11465</name>
</gene>
<accession>A0A194VVX6</accession>
<name>A0A194VVX6_CYTMA</name>